<protein>
    <recommendedName>
        <fullName evidence="5">Queuine tRNA-ribosyltransferase accessory subunit 2</fullName>
    </recommendedName>
    <alternativeName>
        <fullName evidence="5">Queuine tRNA-ribosyltransferase domain-containing protein 1</fullName>
    </alternativeName>
</protein>
<dbReference type="InterPro" id="IPR028592">
    <property type="entry name" value="QTRTD1"/>
</dbReference>
<comment type="similarity">
    <text evidence="5">Belongs to the queuine tRNA-ribosyltransferase family. QTRT2 subfamily.</text>
</comment>
<dbReference type="GO" id="GO:0006400">
    <property type="term" value="P:tRNA modification"/>
    <property type="evidence" value="ECO:0007669"/>
    <property type="project" value="InterPro"/>
</dbReference>
<comment type="subcellular location">
    <subcellularLocation>
        <location evidence="5">Cytoplasm</location>
    </subcellularLocation>
</comment>
<keyword evidence="8" id="KW-1185">Reference proteome</keyword>
<dbReference type="InterPro" id="IPR036511">
    <property type="entry name" value="TGT-like_sf"/>
</dbReference>
<keyword evidence="4 5" id="KW-0862">Zinc</keyword>
<keyword evidence="7" id="KW-0808">Transferase</keyword>
<feature type="binding site" evidence="5">
    <location>
        <position position="344"/>
    </location>
    <ligand>
        <name>Zn(2+)</name>
        <dbReference type="ChEBI" id="CHEBI:29105"/>
    </ligand>
</feature>
<name>A0A2B4SMJ9_STYPI</name>
<dbReference type="Pfam" id="PF01702">
    <property type="entry name" value="TGT"/>
    <property type="match status" value="1"/>
</dbReference>
<comment type="caution">
    <text evidence="7">The sequence shown here is derived from an EMBL/GenBank/DDBJ whole genome shotgun (WGS) entry which is preliminary data.</text>
</comment>
<gene>
    <name evidence="7" type="primary">qtrtd1</name>
    <name evidence="7" type="ORF">AWC38_SpisGene5509</name>
</gene>
<dbReference type="Proteomes" id="UP000225706">
    <property type="component" value="Unassembled WGS sequence"/>
</dbReference>
<dbReference type="STRING" id="50429.A0A2B4SMJ9"/>
<dbReference type="PANTHER" id="PTHR46064:SF1">
    <property type="entry name" value="QUEUINE TRNA-RIBOSYLTRANSFERASE ACCESSORY SUBUNIT 2"/>
    <property type="match status" value="1"/>
</dbReference>
<organism evidence="7 8">
    <name type="scientific">Stylophora pistillata</name>
    <name type="common">Smooth cauliflower coral</name>
    <dbReference type="NCBI Taxonomy" id="50429"/>
    <lineage>
        <taxon>Eukaryota</taxon>
        <taxon>Metazoa</taxon>
        <taxon>Cnidaria</taxon>
        <taxon>Anthozoa</taxon>
        <taxon>Hexacorallia</taxon>
        <taxon>Scleractinia</taxon>
        <taxon>Astrocoeniina</taxon>
        <taxon>Pocilloporidae</taxon>
        <taxon>Stylophora</taxon>
    </lineage>
</organism>
<evidence type="ECO:0000256" key="1">
    <source>
        <dbReference type="ARBA" id="ARBA00022490"/>
    </source>
</evidence>
<dbReference type="OrthoDB" id="27601at2759"/>
<proteinExistence type="inferred from homology"/>
<dbReference type="GO" id="GO:0046872">
    <property type="term" value="F:metal ion binding"/>
    <property type="evidence" value="ECO:0007669"/>
    <property type="project" value="UniProtKB-KW"/>
</dbReference>
<evidence type="ECO:0000313" key="8">
    <source>
        <dbReference type="Proteomes" id="UP000225706"/>
    </source>
</evidence>
<evidence type="ECO:0000259" key="6">
    <source>
        <dbReference type="Pfam" id="PF01702"/>
    </source>
</evidence>
<comment type="function">
    <text evidence="5">Non-catalytic subunit of the queuine tRNA-ribosyltransferase (TGT) that catalyzes the base-exchange of a guanine (G) residue with queuine (Q) at position 34 (anticodon wobble position) in tRNAs with GU(N) anticodons (tRNA-Asp, -Asn, -His and -Tyr), resulting in the hypermodified nucleoside queuosine (7-(((4,5-cis-dihydroxy-2-cyclopenten-1-yl)amino)methyl)-7-deazaguanosine).</text>
</comment>
<keyword evidence="1 5" id="KW-0963">Cytoplasm</keyword>
<dbReference type="InterPro" id="IPR050852">
    <property type="entry name" value="Queuine_tRNA-ribosyltrfase"/>
</dbReference>
<evidence type="ECO:0000256" key="4">
    <source>
        <dbReference type="ARBA" id="ARBA00022833"/>
    </source>
</evidence>
<dbReference type="EMBL" id="LSMT01000061">
    <property type="protein sequence ID" value="PFX29737.1"/>
    <property type="molecule type" value="Genomic_DNA"/>
</dbReference>
<dbReference type="HAMAP" id="MF_03043">
    <property type="entry name" value="QTRT2"/>
    <property type="match status" value="1"/>
</dbReference>
<evidence type="ECO:0000256" key="2">
    <source>
        <dbReference type="ARBA" id="ARBA00022694"/>
    </source>
</evidence>
<dbReference type="NCBIfam" id="TIGR00449">
    <property type="entry name" value="tgt_general"/>
    <property type="match status" value="1"/>
</dbReference>
<dbReference type="GO" id="GO:0005737">
    <property type="term" value="C:cytoplasm"/>
    <property type="evidence" value="ECO:0007669"/>
    <property type="project" value="UniProtKB-SubCell"/>
</dbReference>
<comment type="cofactor">
    <cofactor evidence="5">
        <name>Zn(2+)</name>
        <dbReference type="ChEBI" id="CHEBI:29105"/>
    </cofactor>
    <text evidence="5">Binds 1 zinc ion per subunit.</text>
</comment>
<accession>A0A2B4SMJ9</accession>
<reference evidence="8" key="1">
    <citation type="journal article" date="2017" name="bioRxiv">
        <title>Comparative analysis of the genomes of Stylophora pistillata and Acropora digitifera provides evidence for extensive differences between species of corals.</title>
        <authorList>
            <person name="Voolstra C.R."/>
            <person name="Li Y."/>
            <person name="Liew Y.J."/>
            <person name="Baumgarten S."/>
            <person name="Zoccola D."/>
            <person name="Flot J.-F."/>
            <person name="Tambutte S."/>
            <person name="Allemand D."/>
            <person name="Aranda M."/>
        </authorList>
    </citation>
    <scope>NUCLEOTIDE SEQUENCE [LARGE SCALE GENOMIC DNA]</scope>
</reference>
<evidence type="ECO:0000256" key="5">
    <source>
        <dbReference type="HAMAP-Rule" id="MF_03043"/>
    </source>
</evidence>
<feature type="domain" description="tRNA-guanine(15) transglycosylase-like" evidence="6">
    <location>
        <begin position="12"/>
        <end position="405"/>
    </location>
</feature>
<feature type="binding site" evidence="5">
    <location>
        <position position="373"/>
    </location>
    <ligand>
        <name>Zn(2+)</name>
        <dbReference type="ChEBI" id="CHEBI:29105"/>
    </ligand>
</feature>
<feature type="binding site" evidence="5">
    <location>
        <position position="347"/>
    </location>
    <ligand>
        <name>Zn(2+)</name>
        <dbReference type="ChEBI" id="CHEBI:29105"/>
    </ligand>
</feature>
<comment type="subunit">
    <text evidence="5">Heterodimer of a catalytic subunit and an accessory subunit.</text>
</comment>
<dbReference type="SUPFAM" id="SSF51713">
    <property type="entry name" value="tRNA-guanine transglycosylase"/>
    <property type="match status" value="1"/>
</dbReference>
<dbReference type="GO" id="GO:0008479">
    <property type="term" value="F:tRNA-guanosine(34) queuine transglycosylase activity"/>
    <property type="evidence" value="ECO:0007669"/>
    <property type="project" value="UniProtKB-UniRule"/>
</dbReference>
<evidence type="ECO:0000256" key="3">
    <source>
        <dbReference type="ARBA" id="ARBA00022723"/>
    </source>
</evidence>
<dbReference type="InterPro" id="IPR002616">
    <property type="entry name" value="tRNA_ribo_trans-like"/>
</dbReference>
<keyword evidence="3 5" id="KW-0479">Metal-binding</keyword>
<sequence>MNFSVRKKPQRTRIGVLSIENQDIQTPCCLLYSRGGAIPHLTMDVLDSIGNLPSILHLSLETMIDQPGIETINKSSHNGIKPFLGLQGFITYLSIQDPGQEIREGYNEEKSVSVWTPGGRKKVDVNQFKAVLESFKPDMAECLCDTIPASGQTEKRIHKSVDRTLKFLDQCIEEKAKSKSLISCNLVGVIEGSSSETQRIRSAKETSKRPVAGFVLEGFSSSVCNWCALLKKTLEFLPDDKPRLIHGVGSPEEVVLAVECGVDIFDSCYPCQVAERGCALDIKWSRKRFKPELTYSPSTSERIEGEQKSSHEKELDGGETMYEINLNHVRYSSDFTPLVSGCTCYCCTNHTRAYVHHLLVTKEMLSKVLLMIHNLHEYCQFFTGIHLSIKEDNFEEFKRNFTESHHL</sequence>
<dbReference type="AlphaFoldDB" id="A0A2B4SMJ9"/>
<feature type="binding site" evidence="5">
    <location>
        <position position="342"/>
    </location>
    <ligand>
        <name>Zn(2+)</name>
        <dbReference type="ChEBI" id="CHEBI:29105"/>
    </ligand>
</feature>
<evidence type="ECO:0000313" key="7">
    <source>
        <dbReference type="EMBL" id="PFX29737.1"/>
    </source>
</evidence>
<keyword evidence="2 5" id="KW-0819">tRNA processing</keyword>
<dbReference type="Gene3D" id="3.20.20.105">
    <property type="entry name" value="Queuine tRNA-ribosyltransferase-like"/>
    <property type="match status" value="1"/>
</dbReference>
<dbReference type="PANTHER" id="PTHR46064">
    <property type="entry name" value="QUEUINE TRNA-RIBOSYLTRANSFERASE ACCESSORY SUBUNIT 2"/>
    <property type="match status" value="1"/>
</dbReference>